<dbReference type="Gene3D" id="2.40.50.140">
    <property type="entry name" value="Nucleic acid-binding proteins"/>
    <property type="match status" value="1"/>
</dbReference>
<dbReference type="InterPro" id="IPR010914">
    <property type="entry name" value="RsgA_GTPase_dom"/>
</dbReference>
<feature type="binding site" evidence="3">
    <location>
        <position position="299"/>
    </location>
    <ligand>
        <name>Zn(2+)</name>
        <dbReference type="ChEBI" id="CHEBI:29105"/>
    </ligand>
</feature>
<dbReference type="PANTHER" id="PTHR32120:SF11">
    <property type="entry name" value="SMALL RIBOSOMAL SUBUNIT BIOGENESIS GTPASE RSGA 1, MITOCHONDRIAL-RELATED"/>
    <property type="match status" value="1"/>
</dbReference>
<dbReference type="GO" id="GO:0042274">
    <property type="term" value="P:ribosomal small subunit biogenesis"/>
    <property type="evidence" value="ECO:0007669"/>
    <property type="project" value="UniProtKB-UniRule"/>
</dbReference>
<organism evidence="6 7">
    <name type="scientific">Frischella perrara</name>
    <dbReference type="NCBI Taxonomy" id="1267021"/>
    <lineage>
        <taxon>Bacteria</taxon>
        <taxon>Pseudomonadati</taxon>
        <taxon>Pseudomonadota</taxon>
        <taxon>Gammaproteobacteria</taxon>
        <taxon>Orbales</taxon>
        <taxon>Orbaceae</taxon>
        <taxon>Frischella</taxon>
    </lineage>
</organism>
<comment type="subcellular location">
    <subcellularLocation>
        <location evidence="3">Cytoplasm</location>
    </subcellularLocation>
</comment>
<keyword evidence="7" id="KW-1185">Reference proteome</keyword>
<comment type="subunit">
    <text evidence="3">Monomer. Associates with 30S ribosomal subunit, binds 16S rRNA.</text>
</comment>
<dbReference type="AlphaFoldDB" id="A0A0A7S2L3"/>
<dbReference type="Proteomes" id="UP000030901">
    <property type="component" value="Chromosome"/>
</dbReference>
<dbReference type="HOGENOM" id="CLU_033617_2_0_6"/>
<name>A0A0A7S2L3_FRIPE</name>
<dbReference type="Gene3D" id="1.10.40.50">
    <property type="entry name" value="Probable gtpase engc, domain 3"/>
    <property type="match status" value="1"/>
</dbReference>
<dbReference type="InterPro" id="IPR027417">
    <property type="entry name" value="P-loop_NTPase"/>
</dbReference>
<evidence type="ECO:0000256" key="3">
    <source>
        <dbReference type="HAMAP-Rule" id="MF_01820"/>
    </source>
</evidence>
<keyword evidence="3" id="KW-0690">Ribosome biogenesis</keyword>
<dbReference type="STRING" id="1267021.FPB0191_01879"/>
<feature type="domain" description="EngC GTPase" evidence="4">
    <location>
        <begin position="115"/>
        <end position="266"/>
    </location>
</feature>
<dbReference type="PROSITE" id="PS50936">
    <property type="entry name" value="ENGC_GTPASE"/>
    <property type="match status" value="1"/>
</dbReference>
<dbReference type="Pfam" id="PF03193">
    <property type="entry name" value="RsgA_GTPase"/>
    <property type="match status" value="1"/>
</dbReference>
<dbReference type="PROSITE" id="PS51721">
    <property type="entry name" value="G_CP"/>
    <property type="match status" value="1"/>
</dbReference>
<feature type="binding site" evidence="3">
    <location>
        <position position="305"/>
    </location>
    <ligand>
        <name>Zn(2+)</name>
        <dbReference type="ChEBI" id="CHEBI:29105"/>
    </ligand>
</feature>
<feature type="binding site" evidence="3">
    <location>
        <begin position="154"/>
        <end position="157"/>
    </location>
    <ligand>
        <name>GTP</name>
        <dbReference type="ChEBI" id="CHEBI:37565"/>
    </ligand>
</feature>
<sequence length="344" mass="39376">MAKNRLSKIQQRRVNAKHDKRLQKRVEQYDENLFLNPEEGTVISRYGKIADVEDSAQQVYRCNIRRTLASIVTGDRVIWRKSKDEQTNGVIEAVHPRTSELVRPDFYDGIKPVAANIDQIMIISAVLPELSLNIIDRYLVACAVTDIEPVIVLNKIDLLDESQQQDVFKHLDYYRHLGYQVLYISCKQQQGLDELRCMLQNKTSILVGQSGVGKSSLIHQLLPQISQQVNVGEISEISGLGQHTTTTTRLYHLPSGGNIIDSPGIREFGLWHLEPTQIMQGFKEFYDYLGDCQFRDCNHSTDKNCGLQNAVLNGKIASWRLENYHRILQTMQDVKLKTNKSFKF</sequence>
<dbReference type="NCBIfam" id="TIGR00157">
    <property type="entry name" value="ribosome small subunit-dependent GTPase A"/>
    <property type="match status" value="1"/>
</dbReference>
<evidence type="ECO:0000259" key="5">
    <source>
        <dbReference type="PROSITE" id="PS51721"/>
    </source>
</evidence>
<evidence type="ECO:0000256" key="1">
    <source>
        <dbReference type="ARBA" id="ARBA00022741"/>
    </source>
</evidence>
<dbReference type="KEGG" id="fpp:FPB0191_01879"/>
<feature type="binding site" evidence="3">
    <location>
        <position position="292"/>
    </location>
    <ligand>
        <name>Zn(2+)</name>
        <dbReference type="ChEBI" id="CHEBI:29105"/>
    </ligand>
</feature>
<reference evidence="6 7" key="1">
    <citation type="journal article" date="2014" name="Appl. Environ. Microbiol.">
        <title>Gut symbionts from distinct hosts exhibit genotoxic activity via divergent colibactin biosynthetic pathways.</title>
        <authorList>
            <person name="Engel P."/>
            <person name="Vizcaino M.I."/>
            <person name="Crawford J.M."/>
        </authorList>
    </citation>
    <scope>NUCLEOTIDE SEQUENCE [LARGE SCALE GENOMIC DNA]</scope>
    <source>
        <strain evidence="6 7">PEB0191</strain>
    </source>
</reference>
<evidence type="ECO:0000259" key="4">
    <source>
        <dbReference type="PROSITE" id="PS50936"/>
    </source>
</evidence>
<dbReference type="EMBL" id="CP009056">
    <property type="protein sequence ID" value="AJA45693.1"/>
    <property type="molecule type" value="Genomic_DNA"/>
</dbReference>
<evidence type="ECO:0000256" key="2">
    <source>
        <dbReference type="ARBA" id="ARBA00023134"/>
    </source>
</evidence>
<dbReference type="InterPro" id="IPR004881">
    <property type="entry name" value="Ribosome_biogen_GTPase_RsgA"/>
</dbReference>
<dbReference type="GO" id="GO:0003924">
    <property type="term" value="F:GTPase activity"/>
    <property type="evidence" value="ECO:0007669"/>
    <property type="project" value="UniProtKB-UniRule"/>
</dbReference>
<evidence type="ECO:0000313" key="7">
    <source>
        <dbReference type="Proteomes" id="UP000030901"/>
    </source>
</evidence>
<dbReference type="NCBIfam" id="NF008931">
    <property type="entry name" value="PRK12288.1"/>
    <property type="match status" value="1"/>
</dbReference>
<dbReference type="InterPro" id="IPR030378">
    <property type="entry name" value="G_CP_dom"/>
</dbReference>
<dbReference type="OrthoDB" id="9809485at2"/>
<dbReference type="InterPro" id="IPR012340">
    <property type="entry name" value="NA-bd_OB-fold"/>
</dbReference>
<dbReference type="EC" id="3.6.1.-" evidence="3"/>
<evidence type="ECO:0000313" key="6">
    <source>
        <dbReference type="EMBL" id="AJA45693.1"/>
    </source>
</evidence>
<dbReference type="GO" id="GO:0019843">
    <property type="term" value="F:rRNA binding"/>
    <property type="evidence" value="ECO:0007669"/>
    <property type="project" value="UniProtKB-KW"/>
</dbReference>
<protein>
    <recommendedName>
        <fullName evidence="3">Small ribosomal subunit biogenesis GTPase RsgA</fullName>
        <ecNumber evidence="3">3.6.1.-</ecNumber>
    </recommendedName>
</protein>
<keyword evidence="3" id="KW-0694">RNA-binding</keyword>
<dbReference type="Gene3D" id="3.40.50.300">
    <property type="entry name" value="P-loop containing nucleotide triphosphate hydrolases"/>
    <property type="match status" value="1"/>
</dbReference>
<keyword evidence="3 6" id="KW-0378">Hydrolase</keyword>
<comment type="function">
    <text evidence="3">One of several proteins that assist in the late maturation steps of the functional core of the 30S ribosomal subunit. Helps release RbfA from mature subunits. May play a role in the assembly of ribosomal proteins into the subunit. Circularly permuted GTPase that catalyzes slow GTP hydrolysis, GTPase activity is stimulated by the 30S ribosomal subunit.</text>
</comment>
<accession>A0A0A7S2L3</accession>
<gene>
    <name evidence="3" type="primary">rsgA</name>
    <name evidence="6" type="ORF">FPB0191_01879</name>
</gene>
<comment type="cofactor">
    <cofactor evidence="3">
        <name>Zn(2+)</name>
        <dbReference type="ChEBI" id="CHEBI:29105"/>
    </cofactor>
    <text evidence="3">Binds 1 zinc ion per subunit.</text>
</comment>
<feature type="domain" description="CP-type G" evidence="5">
    <location>
        <begin position="98"/>
        <end position="268"/>
    </location>
</feature>
<dbReference type="RefSeq" id="WP_039105571.1">
    <property type="nucleotide sequence ID" value="NZ_CP009056.1"/>
</dbReference>
<dbReference type="PANTHER" id="PTHR32120">
    <property type="entry name" value="SMALL RIBOSOMAL SUBUNIT BIOGENESIS GTPASE RSGA"/>
    <property type="match status" value="1"/>
</dbReference>
<dbReference type="CDD" id="cd01854">
    <property type="entry name" value="YjeQ_EngC"/>
    <property type="match status" value="1"/>
</dbReference>
<dbReference type="GO" id="GO:0046872">
    <property type="term" value="F:metal ion binding"/>
    <property type="evidence" value="ECO:0007669"/>
    <property type="project" value="UniProtKB-KW"/>
</dbReference>
<dbReference type="GO" id="GO:0005525">
    <property type="term" value="F:GTP binding"/>
    <property type="evidence" value="ECO:0007669"/>
    <property type="project" value="UniProtKB-UniRule"/>
</dbReference>
<keyword evidence="3" id="KW-0479">Metal-binding</keyword>
<keyword evidence="2 3" id="KW-0342">GTP-binding</keyword>
<dbReference type="GO" id="GO:0005737">
    <property type="term" value="C:cytoplasm"/>
    <property type="evidence" value="ECO:0007669"/>
    <property type="project" value="UniProtKB-SubCell"/>
</dbReference>
<comment type="similarity">
    <text evidence="3">Belongs to the TRAFAC class YlqF/YawG GTPase family. RsgA subfamily.</text>
</comment>
<dbReference type="SUPFAM" id="SSF52540">
    <property type="entry name" value="P-loop containing nucleoside triphosphate hydrolases"/>
    <property type="match status" value="1"/>
</dbReference>
<feature type="binding site" evidence="3">
    <location>
        <begin position="208"/>
        <end position="216"/>
    </location>
    <ligand>
        <name>GTP</name>
        <dbReference type="ChEBI" id="CHEBI:37565"/>
    </ligand>
</feature>
<feature type="binding site" evidence="3">
    <location>
        <position position="297"/>
    </location>
    <ligand>
        <name>Zn(2+)</name>
        <dbReference type="ChEBI" id="CHEBI:29105"/>
    </ligand>
</feature>
<keyword evidence="3" id="KW-0699">rRNA-binding</keyword>
<proteinExistence type="inferred from homology"/>
<keyword evidence="1 3" id="KW-0547">Nucleotide-binding</keyword>
<keyword evidence="3" id="KW-0963">Cytoplasm</keyword>
<dbReference type="HAMAP" id="MF_01820">
    <property type="entry name" value="GTPase_RsgA"/>
    <property type="match status" value="1"/>
</dbReference>
<keyword evidence="3" id="KW-0862">Zinc</keyword>